<dbReference type="PANTHER" id="PTHR44094">
    <property type="entry name" value="DNAJ HEAT SHOCK N-TERMINAL DOMAIN-CONTAINING PROTEIN"/>
    <property type="match status" value="1"/>
</dbReference>
<evidence type="ECO:0000256" key="1">
    <source>
        <dbReference type="SAM" id="MobiDB-lite"/>
    </source>
</evidence>
<feature type="compositionally biased region" description="Low complexity" evidence="1">
    <location>
        <begin position="700"/>
        <end position="719"/>
    </location>
</feature>
<reference evidence="4" key="1">
    <citation type="submission" date="2021-01" db="EMBL/GenBank/DDBJ databases">
        <authorList>
            <person name="Corre E."/>
            <person name="Pelletier E."/>
            <person name="Niang G."/>
            <person name="Scheremetjew M."/>
            <person name="Finn R."/>
            <person name="Kale V."/>
            <person name="Holt S."/>
            <person name="Cochrane G."/>
            <person name="Meng A."/>
            <person name="Brown T."/>
            <person name="Cohen L."/>
        </authorList>
    </citation>
    <scope>NUCLEOTIDE SEQUENCE</scope>
    <source>
        <strain evidence="4">CCMP2877</strain>
    </source>
</reference>
<feature type="region of interest" description="Disordered" evidence="1">
    <location>
        <begin position="1"/>
        <end position="38"/>
    </location>
</feature>
<dbReference type="InterPro" id="IPR052423">
    <property type="entry name" value="EMIR"/>
</dbReference>
<dbReference type="CDD" id="cd06257">
    <property type="entry name" value="DnaJ"/>
    <property type="match status" value="1"/>
</dbReference>
<dbReference type="InterPro" id="IPR026894">
    <property type="entry name" value="DnaJ_X"/>
</dbReference>
<accession>A0A7S1XW98</accession>
<dbReference type="PROSITE" id="PS00636">
    <property type="entry name" value="DNAJ_1"/>
    <property type="match status" value="1"/>
</dbReference>
<dbReference type="PROSITE" id="PS50076">
    <property type="entry name" value="DNAJ_2"/>
    <property type="match status" value="1"/>
</dbReference>
<dbReference type="EMBL" id="HBGJ01037093">
    <property type="protein sequence ID" value="CAD9264977.1"/>
    <property type="molecule type" value="Transcribed_RNA"/>
</dbReference>
<keyword evidence="2" id="KW-0472">Membrane</keyword>
<dbReference type="InterPro" id="IPR001623">
    <property type="entry name" value="DnaJ_domain"/>
</dbReference>
<gene>
    <name evidence="4" type="ORF">PPAR1163_LOCUS23393</name>
</gene>
<dbReference type="SUPFAM" id="SSF46565">
    <property type="entry name" value="Chaperone J-domain"/>
    <property type="match status" value="1"/>
</dbReference>
<dbReference type="InterPro" id="IPR036869">
    <property type="entry name" value="J_dom_sf"/>
</dbReference>
<evidence type="ECO:0000259" key="3">
    <source>
        <dbReference type="PROSITE" id="PS50076"/>
    </source>
</evidence>
<sequence length="738" mass="77469">MSIGCQGGAGPLRRGGRGAWEGPGCPAEAPGSASLGVRPFAARGGCRGPGLRRRRARSMALIEPNARARPSSSQPHKIAPLRAVVAAAVFAVFIAALLPVPAASQLQADLEFEWTAMSDQAEGAAPAPAPASPVVENPAEAGAAAENGAAAAADVDVTADATIEEPHKRDSFFKGEESGPRHLGDGLFRGAGHIVQGVAAGAAMLVAAPVVGAREEGAMGFAKGLGIGLVAAVGMPLVSTAVAVKEVAQGAMNTPAAVSARSTGKEWDDRTGTYVRYNLQEETQAIEAVDVDEVFAEERAAARAEMGLAEGEGEGGKDKEVHSREYYDVLGVEPDASEGAIKKAYYKLALKLHPDKNPDNPDANEKFQKVSDAYQVLSNDQLRKQYDAAGKDGLDQNMDLMDGKTFFAMVFGSEAFEPLVGQFQIATMMQQEAMGPEEEKFKQLKRQLRCANEAVKMLGVYVDGNMADEDYEAHMRLVGLDLVANEFGLRLLNVIGFCYNLAGEKQIGRQTGLGLGGHYQSMRQKGHIMRNQIRAFGAGITAFRQQVAMQKAAEEQKASAQEETKDVEASADAKSDAKEAKAPETEEEKAKKEELNKTQAAAAEGVVEALWRVSVLDVESTLRTALHKVLYDKGVPKEAITKRANGLIIIGNAFQSITAEDAKIDLTMPSMAANFAAEAAAAAAAQAAEEEQAAEKAAAEKAAASEAKPAPQAEAAAPAATPPVPPAAPAVSSEGDLD</sequence>
<dbReference type="Pfam" id="PF00226">
    <property type="entry name" value="DnaJ"/>
    <property type="match status" value="1"/>
</dbReference>
<dbReference type="Gene3D" id="1.10.287.110">
    <property type="entry name" value="DnaJ domain"/>
    <property type="match status" value="1"/>
</dbReference>
<keyword evidence="2" id="KW-1133">Transmembrane helix</keyword>
<evidence type="ECO:0000256" key="2">
    <source>
        <dbReference type="SAM" id="Phobius"/>
    </source>
</evidence>
<protein>
    <recommendedName>
        <fullName evidence="3">J domain-containing protein</fullName>
    </recommendedName>
</protein>
<name>A0A7S1XW98_9STRA</name>
<dbReference type="InterPro" id="IPR018253">
    <property type="entry name" value="DnaJ_domain_CS"/>
</dbReference>
<keyword evidence="2" id="KW-0812">Transmembrane</keyword>
<feature type="transmembrane region" description="Helical" evidence="2">
    <location>
        <begin position="194"/>
        <end position="213"/>
    </location>
</feature>
<dbReference type="PRINTS" id="PR00625">
    <property type="entry name" value="JDOMAIN"/>
</dbReference>
<dbReference type="SMART" id="SM00271">
    <property type="entry name" value="DnaJ"/>
    <property type="match status" value="1"/>
</dbReference>
<dbReference type="Pfam" id="PF14308">
    <property type="entry name" value="DnaJ-X"/>
    <property type="match status" value="1"/>
</dbReference>
<feature type="transmembrane region" description="Helical" evidence="2">
    <location>
        <begin position="225"/>
        <end position="244"/>
    </location>
</feature>
<proteinExistence type="predicted"/>
<feature type="compositionally biased region" description="Gly residues" evidence="1">
    <location>
        <begin position="1"/>
        <end position="10"/>
    </location>
</feature>
<feature type="region of interest" description="Disordered" evidence="1">
    <location>
        <begin position="554"/>
        <end position="596"/>
    </location>
</feature>
<dbReference type="PANTHER" id="PTHR44094:SF8">
    <property type="entry name" value="DNAJ HEAT SHOCK N-TERMINAL DOMAIN-CONTAINING PROTEIN-RELATED"/>
    <property type="match status" value="1"/>
</dbReference>
<dbReference type="AlphaFoldDB" id="A0A7S1XW98"/>
<evidence type="ECO:0000313" key="4">
    <source>
        <dbReference type="EMBL" id="CAD9264977.1"/>
    </source>
</evidence>
<organism evidence="4">
    <name type="scientific">Phaeomonas parva</name>
    <dbReference type="NCBI Taxonomy" id="124430"/>
    <lineage>
        <taxon>Eukaryota</taxon>
        <taxon>Sar</taxon>
        <taxon>Stramenopiles</taxon>
        <taxon>Ochrophyta</taxon>
        <taxon>Pinguiophyceae</taxon>
        <taxon>Pinguiochrysidales</taxon>
        <taxon>Pinguiochrysidaceae</taxon>
        <taxon>Phaeomonas</taxon>
    </lineage>
</organism>
<feature type="region of interest" description="Disordered" evidence="1">
    <location>
        <begin position="691"/>
        <end position="738"/>
    </location>
</feature>
<feature type="transmembrane region" description="Helical" evidence="2">
    <location>
        <begin position="79"/>
        <end position="100"/>
    </location>
</feature>
<feature type="domain" description="J" evidence="3">
    <location>
        <begin position="325"/>
        <end position="390"/>
    </location>
</feature>